<dbReference type="CDD" id="cd05213">
    <property type="entry name" value="NAD_bind_Glutamyl_tRNA_reduct"/>
    <property type="match status" value="1"/>
</dbReference>
<feature type="binding site" evidence="8 10">
    <location>
        <begin position="114"/>
        <end position="116"/>
    </location>
    <ligand>
        <name>substrate</name>
    </ligand>
</feature>
<dbReference type="SUPFAM" id="SSF69075">
    <property type="entry name" value="Glutamyl tRNA-reductase dimerization domain"/>
    <property type="match status" value="1"/>
</dbReference>
<feature type="domain" description="Tetrapyrrole biosynthesis glutamyl-tRNA reductase dimerisation" evidence="14">
    <location>
        <begin position="319"/>
        <end position="417"/>
    </location>
</feature>
<comment type="catalytic activity">
    <reaction evidence="7 8 13">
        <text>(S)-4-amino-5-oxopentanoate + tRNA(Glu) + NADP(+) = L-glutamyl-tRNA(Glu) + NADPH + H(+)</text>
        <dbReference type="Rhea" id="RHEA:12344"/>
        <dbReference type="Rhea" id="RHEA-COMP:9663"/>
        <dbReference type="Rhea" id="RHEA-COMP:9680"/>
        <dbReference type="ChEBI" id="CHEBI:15378"/>
        <dbReference type="ChEBI" id="CHEBI:57501"/>
        <dbReference type="ChEBI" id="CHEBI:57783"/>
        <dbReference type="ChEBI" id="CHEBI:58349"/>
        <dbReference type="ChEBI" id="CHEBI:78442"/>
        <dbReference type="ChEBI" id="CHEBI:78520"/>
        <dbReference type="EC" id="1.2.1.70"/>
    </reaction>
</comment>
<comment type="pathway">
    <text evidence="1 8 13">Porphyrin-containing compound metabolism; protoporphyrin-IX biosynthesis; 5-aminolevulinate from L-glutamyl-tRNA(Glu): step 1/2.</text>
</comment>
<keyword evidence="5 8" id="KW-0560">Oxidoreductase</keyword>
<dbReference type="InterPro" id="IPR036291">
    <property type="entry name" value="NAD(P)-bd_dom_sf"/>
</dbReference>
<proteinExistence type="inferred from homology"/>
<evidence type="ECO:0000256" key="9">
    <source>
        <dbReference type="PIRSR" id="PIRSR000445-1"/>
    </source>
</evidence>
<evidence type="ECO:0000256" key="2">
    <source>
        <dbReference type="ARBA" id="ARBA00005916"/>
    </source>
</evidence>
<feature type="domain" description="Glutamyl-tRNA reductase N-terminal" evidence="16">
    <location>
        <begin position="6"/>
        <end position="156"/>
    </location>
</feature>
<dbReference type="InterPro" id="IPR006151">
    <property type="entry name" value="Shikm_DH/Glu-tRNA_Rdtase"/>
</dbReference>
<dbReference type="InterPro" id="IPR036453">
    <property type="entry name" value="GluRdtase_dimer_dom_sf"/>
</dbReference>
<evidence type="ECO:0000256" key="3">
    <source>
        <dbReference type="ARBA" id="ARBA00012970"/>
    </source>
</evidence>
<dbReference type="InterPro" id="IPR015896">
    <property type="entry name" value="4pyrrol_synth_GluRdtase_dimer"/>
</dbReference>
<comment type="function">
    <text evidence="8">Catalyzes the NADPH-dependent reduction of glutamyl-tRNA(Glu) to glutamate 1-semialdehyde (GSA).</text>
</comment>
<dbReference type="NCBIfam" id="TIGR01035">
    <property type="entry name" value="hemA"/>
    <property type="match status" value="1"/>
</dbReference>
<dbReference type="STRING" id="1194083.BN12_2290004"/>
<dbReference type="GO" id="GO:0050661">
    <property type="term" value="F:NADP binding"/>
    <property type="evidence" value="ECO:0007669"/>
    <property type="project" value="InterPro"/>
</dbReference>
<keyword evidence="18" id="KW-1185">Reference proteome</keyword>
<evidence type="ECO:0000256" key="11">
    <source>
        <dbReference type="PIRSR" id="PIRSR000445-3"/>
    </source>
</evidence>
<dbReference type="NCBIfam" id="NF000744">
    <property type="entry name" value="PRK00045.1-3"/>
    <property type="match status" value="1"/>
</dbReference>
<dbReference type="Gene3D" id="3.30.460.30">
    <property type="entry name" value="Glutamyl-tRNA reductase, N-terminal domain"/>
    <property type="match status" value="1"/>
</dbReference>
<dbReference type="FunFam" id="3.30.460.30:FF:000001">
    <property type="entry name" value="Glutamyl-tRNA reductase"/>
    <property type="match status" value="1"/>
</dbReference>
<comment type="miscellaneous">
    <text evidence="8">During catalysis, the active site Cys acts as a nucleophile attacking the alpha-carbonyl group of tRNA-bound glutamate with the formation of a thioester intermediate between enzyme and glutamate, and the concomitant release of tRNA(Glu). The thioester intermediate is finally reduced by direct hydride transfer from NADPH, to form the product GSA.</text>
</comment>
<evidence type="ECO:0000259" key="16">
    <source>
        <dbReference type="Pfam" id="PF05201"/>
    </source>
</evidence>
<feature type="active site" description="Nucleophile" evidence="8 9">
    <location>
        <position position="50"/>
    </location>
</feature>
<evidence type="ECO:0000259" key="15">
    <source>
        <dbReference type="Pfam" id="PF01488"/>
    </source>
</evidence>
<evidence type="ECO:0000256" key="1">
    <source>
        <dbReference type="ARBA" id="ARBA00005059"/>
    </source>
</evidence>
<dbReference type="PROSITE" id="PS00747">
    <property type="entry name" value="GLUTR"/>
    <property type="match status" value="1"/>
</dbReference>
<dbReference type="Proteomes" id="UP000035721">
    <property type="component" value="Unassembled WGS sequence"/>
</dbReference>
<keyword evidence="6 8" id="KW-0627">Porphyrin biosynthesis</keyword>
<feature type="binding site" evidence="8 11">
    <location>
        <begin position="189"/>
        <end position="194"/>
    </location>
    <ligand>
        <name>NADP(+)</name>
        <dbReference type="ChEBI" id="CHEBI:58349"/>
    </ligand>
</feature>
<dbReference type="EC" id="1.2.1.70" evidence="3 8"/>
<feature type="site" description="Important for activity" evidence="8 12">
    <location>
        <position position="99"/>
    </location>
</feature>
<dbReference type="EMBL" id="CAJB01000145">
    <property type="protein sequence ID" value="CCH77822.1"/>
    <property type="molecule type" value="Genomic_DNA"/>
</dbReference>
<evidence type="ECO:0000256" key="12">
    <source>
        <dbReference type="PIRSR" id="PIRSR000445-4"/>
    </source>
</evidence>
<dbReference type="GO" id="GO:0008883">
    <property type="term" value="F:glutamyl-tRNA reductase activity"/>
    <property type="evidence" value="ECO:0007669"/>
    <property type="project" value="UniProtKB-UniRule"/>
</dbReference>
<dbReference type="Pfam" id="PF00745">
    <property type="entry name" value="GlutR_dimer"/>
    <property type="match status" value="1"/>
</dbReference>
<reference evidence="17 18" key="1">
    <citation type="journal article" date="2013" name="ISME J.">
        <title>A metabolic model for members of the genus Tetrasphaera involved in enhanced biological phosphorus removal.</title>
        <authorList>
            <person name="Kristiansen R."/>
            <person name="Nguyen H.T.T."/>
            <person name="Saunders A.M."/>
            <person name="Nielsen J.L."/>
            <person name="Wimmer R."/>
            <person name="Le V.Q."/>
            <person name="McIlroy S.J."/>
            <person name="Petrovski S."/>
            <person name="Seviour R.J."/>
            <person name="Calteau A."/>
            <person name="Nielsen K.L."/>
            <person name="Nielsen P.H."/>
        </authorList>
    </citation>
    <scope>NUCLEOTIDE SEQUENCE [LARGE SCALE GENOMIC DNA]</scope>
    <source>
        <strain evidence="17 18">T1-X7</strain>
    </source>
</reference>
<dbReference type="SUPFAM" id="SSF51735">
    <property type="entry name" value="NAD(P)-binding Rossmann-fold domains"/>
    <property type="match status" value="1"/>
</dbReference>
<feature type="domain" description="Quinate/shikimate 5-dehydrogenase/glutamyl-tRNA reductase" evidence="15">
    <location>
        <begin position="173"/>
        <end position="304"/>
    </location>
</feature>
<evidence type="ECO:0000256" key="7">
    <source>
        <dbReference type="ARBA" id="ARBA00047464"/>
    </source>
</evidence>
<dbReference type="PANTHER" id="PTHR43013">
    <property type="entry name" value="GLUTAMYL-TRNA REDUCTASE"/>
    <property type="match status" value="1"/>
</dbReference>
<evidence type="ECO:0000313" key="18">
    <source>
        <dbReference type="Proteomes" id="UP000035721"/>
    </source>
</evidence>
<dbReference type="InterPro" id="IPR015895">
    <property type="entry name" value="4pyrrol_synth_GluRdtase_N"/>
</dbReference>
<dbReference type="Pfam" id="PF05201">
    <property type="entry name" value="GlutR_N"/>
    <property type="match status" value="1"/>
</dbReference>
<name>A0A077LY39_9MICO</name>
<evidence type="ECO:0000256" key="5">
    <source>
        <dbReference type="ARBA" id="ARBA00023002"/>
    </source>
</evidence>
<dbReference type="PIRSF" id="PIRSF000445">
    <property type="entry name" value="4pyrrol_synth_GluRdtase"/>
    <property type="match status" value="1"/>
</dbReference>
<dbReference type="PANTHER" id="PTHR43013:SF1">
    <property type="entry name" value="GLUTAMYL-TRNA REDUCTASE"/>
    <property type="match status" value="1"/>
</dbReference>
<feature type="binding site" evidence="8 10">
    <location>
        <begin position="49"/>
        <end position="52"/>
    </location>
    <ligand>
        <name>substrate</name>
    </ligand>
</feature>
<evidence type="ECO:0000256" key="4">
    <source>
        <dbReference type="ARBA" id="ARBA00022857"/>
    </source>
</evidence>
<evidence type="ECO:0000259" key="14">
    <source>
        <dbReference type="Pfam" id="PF00745"/>
    </source>
</evidence>
<comment type="caution">
    <text evidence="17">The sequence shown here is derived from an EMBL/GenBank/DDBJ whole genome shotgun (WGS) entry which is preliminary data.</text>
</comment>
<keyword evidence="4 8" id="KW-0521">NADP</keyword>
<evidence type="ECO:0000256" key="10">
    <source>
        <dbReference type="PIRSR" id="PIRSR000445-2"/>
    </source>
</evidence>
<dbReference type="Pfam" id="PF01488">
    <property type="entry name" value="Shikimate_DH"/>
    <property type="match status" value="1"/>
</dbReference>
<accession>A0A077LY39</accession>
<feature type="binding site" evidence="8 10">
    <location>
        <position position="109"/>
    </location>
    <ligand>
        <name>substrate</name>
    </ligand>
</feature>
<dbReference type="InterPro" id="IPR036343">
    <property type="entry name" value="GluRdtase_N_sf"/>
</dbReference>
<dbReference type="GO" id="GO:0019353">
    <property type="term" value="P:protoporphyrinogen IX biosynthetic process from glutamate"/>
    <property type="evidence" value="ECO:0007669"/>
    <property type="project" value="TreeGrafter"/>
</dbReference>
<evidence type="ECO:0000313" key="17">
    <source>
        <dbReference type="EMBL" id="CCH77822.1"/>
    </source>
</evidence>
<sequence length="436" mass="45650">MSLLVLGVSHRSAPIGLLESVALDPGARVRLADAVVATEHVTETVILSTCNRTEVYADVSAFHGGLSDVTDALVSVTGMPRAELVDQLYVHYEDRAIAHAFSVACGLDSMAVGEAQILGQMREALTEAQRHGHVAASLNALLQQALRVGKRAHTETAIDQVSVSLVEAGLAHAERVLGPLDDLRVLVVGAGGMSSLAATTAARLGVARLVVVNRTPSRARRLADRVGAQALPFEQLDEALAAADVVITSTGAAGLVVDLGAAQGAQRARRGEAQVYLDLALPHDVDLAVAGLRGVTRIGLADLQADLRDSSSAPQVQEVTELVLGEVAAYLAARSAQAVAPTVAALRARAADVVESELTLLTRRTAGMSPADREEVHRSVHRIVEKLLHTPTVRVKQHAAGEDGGRYAAALRDLFDLDPRDTAAVSTPPSEAVDLP</sequence>
<gene>
    <name evidence="8 17" type="primary">hemA</name>
    <name evidence="17" type="ORF">BN12_2290004</name>
</gene>
<evidence type="ECO:0000256" key="13">
    <source>
        <dbReference type="RuleBase" id="RU000584"/>
    </source>
</evidence>
<dbReference type="Gene3D" id="3.40.50.720">
    <property type="entry name" value="NAD(P)-binding Rossmann-like Domain"/>
    <property type="match status" value="1"/>
</dbReference>
<dbReference type="InterPro" id="IPR000343">
    <property type="entry name" value="4pyrrol_synth_GluRdtase"/>
</dbReference>
<dbReference type="UniPathway" id="UPA00251">
    <property type="reaction ID" value="UER00316"/>
</dbReference>
<protein>
    <recommendedName>
        <fullName evidence="3 8">Glutamyl-tRNA reductase</fullName>
        <shortName evidence="8">GluTR</shortName>
        <ecNumber evidence="3 8">1.2.1.70</ecNumber>
    </recommendedName>
</protein>
<dbReference type="AlphaFoldDB" id="A0A077LY39"/>
<dbReference type="InterPro" id="IPR018214">
    <property type="entry name" value="GluRdtase_CS"/>
</dbReference>
<comment type="similarity">
    <text evidence="2 8 13">Belongs to the glutamyl-tRNA reductase family.</text>
</comment>
<evidence type="ECO:0000256" key="8">
    <source>
        <dbReference type="HAMAP-Rule" id="MF_00087"/>
    </source>
</evidence>
<organism evidence="17 18">
    <name type="scientific">Nostocoides japonicum T1-X7</name>
    <dbReference type="NCBI Taxonomy" id="1194083"/>
    <lineage>
        <taxon>Bacteria</taxon>
        <taxon>Bacillati</taxon>
        <taxon>Actinomycetota</taxon>
        <taxon>Actinomycetes</taxon>
        <taxon>Micrococcales</taxon>
        <taxon>Intrasporangiaceae</taxon>
        <taxon>Nostocoides</taxon>
    </lineage>
</organism>
<dbReference type="SUPFAM" id="SSF69742">
    <property type="entry name" value="Glutamyl tRNA-reductase catalytic, N-terminal domain"/>
    <property type="match status" value="1"/>
</dbReference>
<feature type="binding site" evidence="8 10">
    <location>
        <position position="120"/>
    </location>
    <ligand>
        <name>substrate</name>
    </ligand>
</feature>
<evidence type="ECO:0000256" key="6">
    <source>
        <dbReference type="ARBA" id="ARBA00023244"/>
    </source>
</evidence>
<dbReference type="OrthoDB" id="110209at2"/>
<dbReference type="RefSeq" id="WP_048554768.1">
    <property type="nucleotide sequence ID" value="NZ_HF570958.1"/>
</dbReference>
<comment type="domain">
    <text evidence="8">Possesses an unusual extended V-shaped dimeric structure with each monomer consisting of three distinct domains arranged along a curved 'spinal' alpha-helix. The N-terminal catalytic domain specifically recognizes the glutamate moiety of the substrate. The second domain is the NADPH-binding domain, and the third C-terminal domain is responsible for dimerization.</text>
</comment>
<dbReference type="HAMAP" id="MF_00087">
    <property type="entry name" value="Glu_tRNA_reductase"/>
    <property type="match status" value="1"/>
</dbReference>
<comment type="subunit">
    <text evidence="8">Homodimer.</text>
</comment>